<keyword evidence="1" id="KW-0472">Membrane</keyword>
<gene>
    <name evidence="2" type="ORF">SASPL_113722</name>
</gene>
<proteinExistence type="predicted"/>
<dbReference type="Pfam" id="PF03140">
    <property type="entry name" value="DUF247"/>
    <property type="match status" value="1"/>
</dbReference>
<keyword evidence="1" id="KW-1133">Transmembrane helix</keyword>
<protein>
    <submittedName>
        <fullName evidence="2">Uncharacterized protein</fullName>
    </submittedName>
</protein>
<organism evidence="2">
    <name type="scientific">Salvia splendens</name>
    <name type="common">Scarlet sage</name>
    <dbReference type="NCBI Taxonomy" id="180675"/>
    <lineage>
        <taxon>Eukaryota</taxon>
        <taxon>Viridiplantae</taxon>
        <taxon>Streptophyta</taxon>
        <taxon>Embryophyta</taxon>
        <taxon>Tracheophyta</taxon>
        <taxon>Spermatophyta</taxon>
        <taxon>Magnoliopsida</taxon>
        <taxon>eudicotyledons</taxon>
        <taxon>Gunneridae</taxon>
        <taxon>Pentapetalae</taxon>
        <taxon>asterids</taxon>
        <taxon>lamiids</taxon>
        <taxon>Lamiales</taxon>
        <taxon>Lamiaceae</taxon>
        <taxon>Nepetoideae</taxon>
        <taxon>Mentheae</taxon>
        <taxon>Salviinae</taxon>
        <taxon>Salvia</taxon>
        <taxon>Salvia subgen. Calosphace</taxon>
        <taxon>core Calosphace</taxon>
    </lineage>
</organism>
<keyword evidence="3" id="KW-1185">Reference proteome</keyword>
<dbReference type="PANTHER" id="PTHR31170">
    <property type="entry name" value="BNAC04G53230D PROTEIN"/>
    <property type="match status" value="1"/>
</dbReference>
<evidence type="ECO:0000313" key="3">
    <source>
        <dbReference type="Proteomes" id="UP000298416"/>
    </source>
</evidence>
<sequence length="483" mass="55665">MKLPSRTINQKMKSVNEESQTVLAELLVSSFDKKLDKLSADPSYPYAASIYNVSQSLRKQKEEAYTPKLVSIGPLHHGESQLQGMEAFKLRFMHKFLTRYGVGLNTIAKFAAKEEGFVRGCYEGTVKLRPKELAEVIVLDGIFVVELLLENYVIQLRDVNEILFDRDCWMYNELMHDMLLLENQLPIRIMETLLNFVDLSFLNEGTMVTIYDLAHNFFKNIGITSKVPLKARCSQARHFVEFLLFLHAPTEKHAASQDKGLRIQLASKKFEYSRSATELVEAGVRLCSGEGNCLFEVSFDPKERVLTIPKLTVNESTETFFRNLIAFEHLGYYGYFSKNITSYVMLMDRFINTSLDVHLLVKNGIIRNELKHKHQVADLFNNLHKGVLTEVNDFYFADLCDTLDVHCKSKCKARWFRFTMMLRNKWVESREILGRVYFNNPWSVISVFAASLLLFLTIIQTACSILQVVPVQFITDPWVVRPN</sequence>
<evidence type="ECO:0000313" key="2">
    <source>
        <dbReference type="EMBL" id="KAG6423328.1"/>
    </source>
</evidence>
<reference evidence="2" key="1">
    <citation type="submission" date="2018-01" db="EMBL/GenBank/DDBJ databases">
        <authorList>
            <person name="Mao J.F."/>
        </authorList>
    </citation>
    <scope>NUCLEOTIDE SEQUENCE</scope>
    <source>
        <strain evidence="2">Huo1</strain>
        <tissue evidence="2">Leaf</tissue>
    </source>
</reference>
<reference evidence="2" key="2">
    <citation type="submission" date="2020-08" db="EMBL/GenBank/DDBJ databases">
        <title>Plant Genome Project.</title>
        <authorList>
            <person name="Zhang R.-G."/>
        </authorList>
    </citation>
    <scope>NUCLEOTIDE SEQUENCE</scope>
    <source>
        <strain evidence="2">Huo1</strain>
        <tissue evidence="2">Leaf</tissue>
    </source>
</reference>
<comment type="caution">
    <text evidence="2">The sequence shown here is derived from an EMBL/GenBank/DDBJ whole genome shotgun (WGS) entry which is preliminary data.</text>
</comment>
<dbReference type="Proteomes" id="UP000298416">
    <property type="component" value="Unassembled WGS sequence"/>
</dbReference>
<dbReference type="AlphaFoldDB" id="A0A8X9A012"/>
<accession>A0A8X9A012</accession>
<evidence type="ECO:0000256" key="1">
    <source>
        <dbReference type="SAM" id="Phobius"/>
    </source>
</evidence>
<dbReference type="PANTHER" id="PTHR31170:SF25">
    <property type="entry name" value="BNAA09G04570D PROTEIN"/>
    <property type="match status" value="1"/>
</dbReference>
<dbReference type="InterPro" id="IPR004158">
    <property type="entry name" value="DUF247_pln"/>
</dbReference>
<dbReference type="EMBL" id="PNBA02000005">
    <property type="protein sequence ID" value="KAG6423328.1"/>
    <property type="molecule type" value="Genomic_DNA"/>
</dbReference>
<name>A0A8X9A012_SALSN</name>
<keyword evidence="1" id="KW-0812">Transmembrane</keyword>
<feature type="transmembrane region" description="Helical" evidence="1">
    <location>
        <begin position="442"/>
        <end position="466"/>
    </location>
</feature>